<evidence type="ECO:0000256" key="1">
    <source>
        <dbReference type="SAM" id="MobiDB-lite"/>
    </source>
</evidence>
<organism evidence="2 3">
    <name type="scientific">Dietzia maris</name>
    <dbReference type="NCBI Taxonomy" id="37915"/>
    <lineage>
        <taxon>Bacteria</taxon>
        <taxon>Bacillati</taxon>
        <taxon>Actinomycetota</taxon>
        <taxon>Actinomycetes</taxon>
        <taxon>Mycobacteriales</taxon>
        <taxon>Dietziaceae</taxon>
        <taxon>Dietzia</taxon>
    </lineage>
</organism>
<reference evidence="2" key="1">
    <citation type="submission" date="2023-10" db="EMBL/GenBank/DDBJ databases">
        <title>Development of a sustainable strategy for remediation of hydrocarbon-contaminated territories based on the waste exchange concept.</title>
        <authorList>
            <person name="Krivoruchko A."/>
        </authorList>
    </citation>
    <scope>NUCLEOTIDE SEQUENCE</scope>
    <source>
        <strain evidence="2">IEGM 1175</strain>
    </source>
</reference>
<dbReference type="RefSeq" id="WP_172815691.1">
    <property type="nucleotide sequence ID" value="NZ_JAWLKJ010000003.1"/>
</dbReference>
<accession>A0AAE4R0R8</accession>
<dbReference type="EMBL" id="JAWLKJ010000003">
    <property type="protein sequence ID" value="MDV6300219.1"/>
    <property type="molecule type" value="Genomic_DNA"/>
</dbReference>
<name>A0AAE4R0R8_9ACTN</name>
<evidence type="ECO:0000313" key="2">
    <source>
        <dbReference type="EMBL" id="MDV6300219.1"/>
    </source>
</evidence>
<dbReference type="Proteomes" id="UP001185873">
    <property type="component" value="Unassembled WGS sequence"/>
</dbReference>
<dbReference type="AlphaFoldDB" id="A0AAE4R0R8"/>
<sequence length="57" mass="6432">METTDPAAQFAAAWWDSLDPARRVQIHRWIAGREAALDHPPIPGQTDLLAELDRTRP</sequence>
<protein>
    <submittedName>
        <fullName evidence="2">Uncharacterized protein</fullName>
    </submittedName>
</protein>
<gene>
    <name evidence="2" type="ORF">R3P82_14020</name>
</gene>
<comment type="caution">
    <text evidence="2">The sequence shown here is derived from an EMBL/GenBank/DDBJ whole genome shotgun (WGS) entry which is preliminary data.</text>
</comment>
<evidence type="ECO:0000313" key="3">
    <source>
        <dbReference type="Proteomes" id="UP001185873"/>
    </source>
</evidence>
<proteinExistence type="predicted"/>
<feature type="region of interest" description="Disordered" evidence="1">
    <location>
        <begin position="36"/>
        <end position="57"/>
    </location>
</feature>